<dbReference type="PANTHER" id="PTHR38011:SF2">
    <property type="entry name" value="BIFUNCTIONAL DEAMINASE-REDUCTASE DOMAIN PROTEIN"/>
    <property type="match status" value="1"/>
</dbReference>
<evidence type="ECO:0000259" key="1">
    <source>
        <dbReference type="Pfam" id="PF01872"/>
    </source>
</evidence>
<evidence type="ECO:0000313" key="3">
    <source>
        <dbReference type="Proteomes" id="UP000702209"/>
    </source>
</evidence>
<gene>
    <name evidence="2" type="ORF">IU459_05630</name>
</gene>
<proteinExistence type="predicted"/>
<feature type="domain" description="Bacterial bifunctional deaminase-reductase C-terminal" evidence="1">
    <location>
        <begin position="2"/>
        <end position="177"/>
    </location>
</feature>
<comment type="caution">
    <text evidence="2">The sequence shown here is derived from an EMBL/GenBank/DDBJ whole genome shotgun (WGS) entry which is preliminary data.</text>
</comment>
<dbReference type="PANTHER" id="PTHR38011">
    <property type="entry name" value="DIHYDROFOLATE REDUCTASE FAMILY PROTEIN (AFU_ORTHOLOGUE AFUA_8G06820)"/>
    <property type="match status" value="1"/>
</dbReference>
<dbReference type="Gene3D" id="3.40.430.10">
    <property type="entry name" value="Dihydrofolate Reductase, subunit A"/>
    <property type="match status" value="1"/>
</dbReference>
<reference evidence="2 3" key="1">
    <citation type="submission" date="2020-10" db="EMBL/GenBank/DDBJ databases">
        <title>Identification of Nocardia species via Next-generation sequencing and recognition of intraspecies genetic diversity.</title>
        <authorList>
            <person name="Li P."/>
            <person name="Li P."/>
            <person name="Lu B."/>
        </authorList>
    </citation>
    <scope>NUCLEOTIDE SEQUENCE [LARGE SCALE GENOMIC DNA]</scope>
    <source>
        <strain evidence="2 3">BJ06-0157</strain>
    </source>
</reference>
<dbReference type="InterPro" id="IPR050765">
    <property type="entry name" value="Riboflavin_Biosynth_HTPR"/>
</dbReference>
<accession>A0ABS0CK73</accession>
<dbReference type="InterPro" id="IPR002734">
    <property type="entry name" value="RibDG_C"/>
</dbReference>
<keyword evidence="3" id="KW-1185">Reference proteome</keyword>
<dbReference type="Proteomes" id="UP000702209">
    <property type="component" value="Unassembled WGS sequence"/>
</dbReference>
<sequence>MRKITAGLFVALDGVVEDPQDWHFPYFDDDMGAAVDAQLGAADTLLLGRKTYDSFAGAWPEREAAGGPDAPFAEKLGNARKIVVTHQDLEFGWRNSEVLKGDLVEAVTALKSEPGGEIGMSGSVSVVRQLLDAGLLDELHLLVHPIAVGKGERLFEDGGPTIPLRLLSSQTFATGVLHLVYTRDEAAPAGTYEDAKTHLSQGDQ</sequence>
<protein>
    <submittedName>
        <fullName evidence="2">Dihydrofolate reductase</fullName>
    </submittedName>
</protein>
<name>A0ABS0CK73_9NOCA</name>
<dbReference type="Pfam" id="PF01872">
    <property type="entry name" value="RibD_C"/>
    <property type="match status" value="1"/>
</dbReference>
<evidence type="ECO:0000313" key="2">
    <source>
        <dbReference type="EMBL" id="MBF6297023.1"/>
    </source>
</evidence>
<organism evidence="2 3">
    <name type="scientific">Nocardia amamiensis</name>
    <dbReference type="NCBI Taxonomy" id="404578"/>
    <lineage>
        <taxon>Bacteria</taxon>
        <taxon>Bacillati</taxon>
        <taxon>Actinomycetota</taxon>
        <taxon>Actinomycetes</taxon>
        <taxon>Mycobacteriales</taxon>
        <taxon>Nocardiaceae</taxon>
        <taxon>Nocardia</taxon>
    </lineage>
</organism>
<dbReference type="RefSeq" id="WP_195128381.1">
    <property type="nucleotide sequence ID" value="NZ_JADLQX010000003.1"/>
</dbReference>
<dbReference type="SUPFAM" id="SSF53597">
    <property type="entry name" value="Dihydrofolate reductase-like"/>
    <property type="match status" value="1"/>
</dbReference>
<dbReference type="InterPro" id="IPR024072">
    <property type="entry name" value="DHFR-like_dom_sf"/>
</dbReference>
<dbReference type="EMBL" id="JADLQX010000003">
    <property type="protein sequence ID" value="MBF6297023.1"/>
    <property type="molecule type" value="Genomic_DNA"/>
</dbReference>